<dbReference type="AlphaFoldDB" id="Q5P054"/>
<dbReference type="KEGG" id="eba:ebA5595"/>
<evidence type="ECO:0000313" key="2">
    <source>
        <dbReference type="EMBL" id="CAI09310.1"/>
    </source>
</evidence>
<sequence length="148" mass="15481">MKTSSKARVRGPANSSAPPRMLASRDLAAGETTAEGASPGRTFEGLVSPPEVQREAVAAGASGASAKDAKGKRNGVRKPKLVRDSFTFPERDHARLGELKQRALKGGREIKKSELLRAGLAALAAMPDAAFHAAVDGVERIKTGRPAK</sequence>
<dbReference type="Proteomes" id="UP000006552">
    <property type="component" value="Chromosome"/>
</dbReference>
<keyword evidence="3" id="KW-1185">Reference proteome</keyword>
<feature type="compositionally biased region" description="Low complexity" evidence="1">
    <location>
        <begin position="56"/>
        <end position="66"/>
    </location>
</feature>
<protein>
    <submittedName>
        <fullName evidence="2">Uncharacterized protein</fullName>
    </submittedName>
</protein>
<evidence type="ECO:0000313" key="3">
    <source>
        <dbReference type="Proteomes" id="UP000006552"/>
    </source>
</evidence>
<dbReference type="EMBL" id="CR555306">
    <property type="protein sequence ID" value="CAI09310.1"/>
    <property type="molecule type" value="Genomic_DNA"/>
</dbReference>
<organism evidence="2 3">
    <name type="scientific">Aromatoleum aromaticum (strain DSM 19018 / LMG 30748 / EbN1)</name>
    <name type="common">Azoarcus sp. (strain EbN1)</name>
    <dbReference type="NCBI Taxonomy" id="76114"/>
    <lineage>
        <taxon>Bacteria</taxon>
        <taxon>Pseudomonadati</taxon>
        <taxon>Pseudomonadota</taxon>
        <taxon>Betaproteobacteria</taxon>
        <taxon>Rhodocyclales</taxon>
        <taxon>Rhodocyclaceae</taxon>
        <taxon>Aromatoleum</taxon>
    </lineage>
</organism>
<accession>Q5P054</accession>
<dbReference type="STRING" id="76114.ebA5595"/>
<reference evidence="2 3" key="1">
    <citation type="journal article" date="2005" name="Arch. Microbiol.">
        <title>The genome sequence of an anaerobic aromatic-degrading denitrifying bacterium, strain EbN1.</title>
        <authorList>
            <person name="Rabus R."/>
            <person name="Kube M."/>
            <person name="Heider J."/>
            <person name="Beck A."/>
            <person name="Heitmann K."/>
            <person name="Widdel F."/>
            <person name="Reinhardt R."/>
        </authorList>
    </citation>
    <scope>NUCLEOTIDE SEQUENCE [LARGE SCALE GENOMIC DNA]</scope>
    <source>
        <strain evidence="2 3">EbN1</strain>
    </source>
</reference>
<dbReference type="eggNOG" id="ENOG5032ZRB">
    <property type="taxonomic scope" value="Bacteria"/>
</dbReference>
<name>Q5P054_AROAE</name>
<proteinExistence type="predicted"/>
<dbReference type="HOGENOM" id="CLU_108825_1_0_4"/>
<gene>
    <name evidence="2" type="ORF">ebA5595</name>
</gene>
<evidence type="ECO:0000256" key="1">
    <source>
        <dbReference type="SAM" id="MobiDB-lite"/>
    </source>
</evidence>
<feature type="region of interest" description="Disordered" evidence="1">
    <location>
        <begin position="1"/>
        <end position="78"/>
    </location>
</feature>